<feature type="transmembrane region" description="Helical" evidence="6">
    <location>
        <begin position="116"/>
        <end position="133"/>
    </location>
</feature>
<gene>
    <name evidence="7" type="ORF">PL11_001320</name>
</gene>
<evidence type="ECO:0000313" key="7">
    <source>
        <dbReference type="EMBL" id="AQW22292.1"/>
    </source>
</evidence>
<keyword evidence="8" id="KW-1185">Reference proteome</keyword>
<keyword evidence="2 7" id="KW-0808">Transferase</keyword>
<evidence type="ECO:0000256" key="4">
    <source>
        <dbReference type="ARBA" id="ARBA00022989"/>
    </source>
</evidence>
<accession>A0A1S6QKZ5</accession>
<evidence type="ECO:0000256" key="6">
    <source>
        <dbReference type="SAM" id="Phobius"/>
    </source>
</evidence>
<keyword evidence="3 6" id="KW-0812">Transmembrane</keyword>
<comment type="subcellular location">
    <subcellularLocation>
        <location evidence="1">Membrane</location>
        <topology evidence="1">Multi-pass membrane protein</topology>
    </subcellularLocation>
</comment>
<name>A0A1S6QKZ5_9LACO</name>
<dbReference type="OrthoDB" id="9767568at2"/>
<reference evidence="7 8" key="1">
    <citation type="journal article" date="2015" name="Genome Announc.">
        <title>Genome Sequence of Lactobacillus curieae CCTCC M 2011381T, a Novel Producer of Gamma-aminobutyric Acid.</title>
        <authorList>
            <person name="Wang Y."/>
            <person name="Wang Y."/>
            <person name="Lang C."/>
            <person name="Wei D."/>
            <person name="Xu P."/>
            <person name="Xie J."/>
        </authorList>
    </citation>
    <scope>NUCLEOTIDE SEQUENCE [LARGE SCALE GENOMIC DNA]</scope>
    <source>
        <strain evidence="7 8">CCTCC M 2011381</strain>
    </source>
</reference>
<dbReference type="GO" id="GO:0004659">
    <property type="term" value="F:prenyltransferase activity"/>
    <property type="evidence" value="ECO:0007669"/>
    <property type="project" value="InterPro"/>
</dbReference>
<evidence type="ECO:0000313" key="8">
    <source>
        <dbReference type="Proteomes" id="UP000030361"/>
    </source>
</evidence>
<feature type="transmembrane region" description="Helical" evidence="6">
    <location>
        <begin position="89"/>
        <end position="110"/>
    </location>
</feature>
<dbReference type="NCBIfam" id="NF004752">
    <property type="entry name" value="PRK06080.1-4"/>
    <property type="match status" value="1"/>
</dbReference>
<sequence length="300" mass="33732">MTKSVFLELIEVKSLTASIIPFTIGLLYTWYNYQVIDPINTVIFFVAMLLFDASVNVLDNFNHFLQAKDVEEYRNQTNIVGRAGLSKSIVLAILVAFIGIAGIGGIYLVYRSGLSLLWMGLFCFAIGFLYTMGPKPIADTPFGEFFSGITMGFVITLITVYINIYQQFTWSWGLIAPIFLISLPNVLWIANIMLDNNICDLQEDIDNDRHTIVWYLGKRNSVILFISLNVIAYVAIVLAVVMQIAPWETLLCFWAAPLVYKQVRIFAHKQVKTETFICSVKILVIGGLSMALFFGVGMVI</sequence>
<dbReference type="eggNOG" id="COG1575">
    <property type="taxonomic scope" value="Bacteria"/>
</dbReference>
<feature type="transmembrane region" description="Helical" evidence="6">
    <location>
        <begin position="39"/>
        <end position="58"/>
    </location>
</feature>
<dbReference type="PIRSF" id="PIRSF005355">
    <property type="entry name" value="UBIAD1"/>
    <property type="match status" value="1"/>
</dbReference>
<feature type="transmembrane region" description="Helical" evidence="6">
    <location>
        <begin position="275"/>
        <end position="299"/>
    </location>
</feature>
<protein>
    <submittedName>
        <fullName evidence="7">Prenyltransferase</fullName>
    </submittedName>
</protein>
<evidence type="ECO:0000256" key="2">
    <source>
        <dbReference type="ARBA" id="ARBA00022679"/>
    </source>
</evidence>
<dbReference type="Pfam" id="PF01040">
    <property type="entry name" value="UbiA"/>
    <property type="match status" value="1"/>
</dbReference>
<keyword evidence="4 6" id="KW-1133">Transmembrane helix</keyword>
<dbReference type="AlphaFoldDB" id="A0A1S6QKZ5"/>
<dbReference type="GO" id="GO:0042371">
    <property type="term" value="P:vitamin K biosynthetic process"/>
    <property type="evidence" value="ECO:0007669"/>
    <property type="project" value="TreeGrafter"/>
</dbReference>
<dbReference type="PANTHER" id="PTHR13929">
    <property type="entry name" value="1,4-DIHYDROXY-2-NAPHTHOATE OCTAPRENYLTRANSFERASE"/>
    <property type="match status" value="1"/>
</dbReference>
<dbReference type="EMBL" id="CP018906">
    <property type="protein sequence ID" value="AQW22292.1"/>
    <property type="molecule type" value="Genomic_DNA"/>
</dbReference>
<dbReference type="Proteomes" id="UP000030361">
    <property type="component" value="Chromosome"/>
</dbReference>
<dbReference type="InterPro" id="IPR000537">
    <property type="entry name" value="UbiA_prenyltransferase"/>
</dbReference>
<proteinExistence type="predicted"/>
<evidence type="ECO:0000256" key="3">
    <source>
        <dbReference type="ARBA" id="ARBA00022692"/>
    </source>
</evidence>
<dbReference type="PANTHER" id="PTHR13929:SF0">
    <property type="entry name" value="UBIA PRENYLTRANSFERASE DOMAIN-CONTAINING PROTEIN 1"/>
    <property type="match status" value="1"/>
</dbReference>
<keyword evidence="5 6" id="KW-0472">Membrane</keyword>
<feature type="transmembrane region" description="Helical" evidence="6">
    <location>
        <begin position="12"/>
        <end position="33"/>
    </location>
</feature>
<dbReference type="CDD" id="cd13962">
    <property type="entry name" value="PT_UbiA_UBIAD1"/>
    <property type="match status" value="1"/>
</dbReference>
<feature type="transmembrane region" description="Helical" evidence="6">
    <location>
        <begin position="222"/>
        <end position="241"/>
    </location>
</feature>
<feature type="transmembrane region" description="Helical" evidence="6">
    <location>
        <begin position="170"/>
        <end position="190"/>
    </location>
</feature>
<dbReference type="GO" id="GO:0009234">
    <property type="term" value="P:menaquinone biosynthetic process"/>
    <property type="evidence" value="ECO:0007669"/>
    <property type="project" value="TreeGrafter"/>
</dbReference>
<evidence type="ECO:0000256" key="5">
    <source>
        <dbReference type="ARBA" id="ARBA00023136"/>
    </source>
</evidence>
<dbReference type="InterPro" id="IPR026046">
    <property type="entry name" value="UBIAD1"/>
</dbReference>
<dbReference type="KEGG" id="lcu:PL11_001320"/>
<evidence type="ECO:0000256" key="1">
    <source>
        <dbReference type="ARBA" id="ARBA00004141"/>
    </source>
</evidence>
<organism evidence="7 8">
    <name type="scientific">Lentilactobacillus curieae</name>
    <dbReference type="NCBI Taxonomy" id="1138822"/>
    <lineage>
        <taxon>Bacteria</taxon>
        <taxon>Bacillati</taxon>
        <taxon>Bacillota</taxon>
        <taxon>Bacilli</taxon>
        <taxon>Lactobacillales</taxon>
        <taxon>Lactobacillaceae</taxon>
        <taxon>Lentilactobacillus</taxon>
    </lineage>
</organism>
<dbReference type="GO" id="GO:0016020">
    <property type="term" value="C:membrane"/>
    <property type="evidence" value="ECO:0007669"/>
    <property type="project" value="UniProtKB-SubCell"/>
</dbReference>
<dbReference type="RefSeq" id="WP_035166696.1">
    <property type="nucleotide sequence ID" value="NZ_CP018906.1"/>
</dbReference>
<feature type="transmembrane region" description="Helical" evidence="6">
    <location>
        <begin position="145"/>
        <end position="164"/>
    </location>
</feature>